<dbReference type="Gene3D" id="2.60.120.200">
    <property type="match status" value="1"/>
</dbReference>
<organism evidence="5 6">
    <name type="scientific">Caenorhabditis bovis</name>
    <dbReference type="NCBI Taxonomy" id="2654633"/>
    <lineage>
        <taxon>Eukaryota</taxon>
        <taxon>Metazoa</taxon>
        <taxon>Ecdysozoa</taxon>
        <taxon>Nematoda</taxon>
        <taxon>Chromadorea</taxon>
        <taxon>Rhabditida</taxon>
        <taxon>Rhabditina</taxon>
        <taxon>Rhabditomorpha</taxon>
        <taxon>Rhabditoidea</taxon>
        <taxon>Rhabditidae</taxon>
        <taxon>Peloderinae</taxon>
        <taxon>Caenorhabditis</taxon>
    </lineage>
</organism>
<name>A0A8S1F5C5_9PELO</name>
<dbReference type="GO" id="GO:0030246">
    <property type="term" value="F:carbohydrate binding"/>
    <property type="evidence" value="ECO:0007669"/>
    <property type="project" value="UniProtKB-UniRule"/>
</dbReference>
<evidence type="ECO:0000313" key="6">
    <source>
        <dbReference type="Proteomes" id="UP000494206"/>
    </source>
</evidence>
<keyword evidence="3" id="KW-0732">Signal</keyword>
<keyword evidence="1 2" id="KW-0430">Lectin</keyword>
<dbReference type="AlphaFoldDB" id="A0A8S1F5C5"/>
<dbReference type="InterPro" id="IPR001079">
    <property type="entry name" value="Galectin_CRD"/>
</dbReference>
<feature type="domain" description="Galectin" evidence="4">
    <location>
        <begin position="163"/>
        <end position="293"/>
    </location>
</feature>
<proteinExistence type="predicted"/>
<dbReference type="Proteomes" id="UP000494206">
    <property type="component" value="Unassembled WGS sequence"/>
</dbReference>
<evidence type="ECO:0000256" key="1">
    <source>
        <dbReference type="ARBA" id="ARBA00022734"/>
    </source>
</evidence>
<evidence type="ECO:0000256" key="2">
    <source>
        <dbReference type="RuleBase" id="RU102079"/>
    </source>
</evidence>
<feature type="chain" id="PRO_5035918330" description="Galectin" evidence="3">
    <location>
        <begin position="18"/>
        <end position="293"/>
    </location>
</feature>
<evidence type="ECO:0000313" key="5">
    <source>
        <dbReference type="EMBL" id="CAB3407316.1"/>
    </source>
</evidence>
<accession>A0A8S1F5C5</accession>
<keyword evidence="6" id="KW-1185">Reference proteome</keyword>
<dbReference type="InterPro" id="IPR013320">
    <property type="entry name" value="ConA-like_dom_sf"/>
</dbReference>
<evidence type="ECO:0000256" key="3">
    <source>
        <dbReference type="SAM" id="SignalP"/>
    </source>
</evidence>
<evidence type="ECO:0000259" key="4">
    <source>
        <dbReference type="PROSITE" id="PS51304"/>
    </source>
</evidence>
<gene>
    <name evidence="5" type="ORF">CBOVIS_LOCUS9264</name>
</gene>
<feature type="signal peptide" evidence="3">
    <location>
        <begin position="1"/>
        <end position="17"/>
    </location>
</feature>
<sequence length="293" mass="32882">MHGSFLLLAHLSSIILATVYIEKCGFSAKTAKPDEDMVLFYKSLGILWTVDVNGQLSGLEATILIGDSLNLTFTNNITELPLAIPIFDFNFNFTLLEDRVFLRSPSKRYVHMGAVKTTDRLQISGFDANTSFSLKCDCRATDIQTIDRLMRSCLQLTNYTNGDVLKISGVLDAGMTIEMIGSTPPPPSSTASDFHIAFVFVGNTTTLHLRNYFDESKGTILSYSYASGQEDGIERIARIVEAGVDFHLKFRKSNRRMEIFNNDRLVYIYLIRTNWPITSIVITGTVRIDKFIQ</sequence>
<dbReference type="EMBL" id="CADEPM010000006">
    <property type="protein sequence ID" value="CAB3407316.1"/>
    <property type="molecule type" value="Genomic_DNA"/>
</dbReference>
<dbReference type="SMART" id="SM00908">
    <property type="entry name" value="Gal-bind_lectin"/>
    <property type="match status" value="1"/>
</dbReference>
<reference evidence="5 6" key="1">
    <citation type="submission" date="2020-04" db="EMBL/GenBank/DDBJ databases">
        <authorList>
            <person name="Laetsch R D."/>
            <person name="Stevens L."/>
            <person name="Kumar S."/>
            <person name="Blaxter L. M."/>
        </authorList>
    </citation>
    <scope>NUCLEOTIDE SEQUENCE [LARGE SCALE GENOMIC DNA]</scope>
</reference>
<comment type="caution">
    <text evidence="5">The sequence shown here is derived from an EMBL/GenBank/DDBJ whole genome shotgun (WGS) entry which is preliminary data.</text>
</comment>
<dbReference type="PROSITE" id="PS51304">
    <property type="entry name" value="GALECTIN"/>
    <property type="match status" value="1"/>
</dbReference>
<protein>
    <recommendedName>
        <fullName evidence="2">Galectin</fullName>
    </recommendedName>
</protein>
<dbReference type="Pfam" id="PF00337">
    <property type="entry name" value="Gal-bind_lectin"/>
    <property type="match status" value="1"/>
</dbReference>
<dbReference type="SUPFAM" id="SSF49899">
    <property type="entry name" value="Concanavalin A-like lectins/glucanases"/>
    <property type="match status" value="1"/>
</dbReference>